<dbReference type="Proteomes" id="UP001230051">
    <property type="component" value="Unassembled WGS sequence"/>
</dbReference>
<gene>
    <name evidence="1" type="ORF">AOXY_G1646</name>
</gene>
<accession>A0AAD8LT61</accession>
<protein>
    <submittedName>
        <fullName evidence="1">Uncharacterized protein</fullName>
    </submittedName>
</protein>
<comment type="caution">
    <text evidence="1">The sequence shown here is derived from an EMBL/GenBank/DDBJ whole genome shotgun (WGS) entry which is preliminary data.</text>
</comment>
<dbReference type="EMBL" id="JAGXEW010000002">
    <property type="protein sequence ID" value="KAK1174191.1"/>
    <property type="molecule type" value="Genomic_DNA"/>
</dbReference>
<name>A0AAD8LT61_ACIOX</name>
<reference evidence="1" key="1">
    <citation type="submission" date="2022-02" db="EMBL/GenBank/DDBJ databases">
        <title>Atlantic sturgeon de novo genome assembly.</title>
        <authorList>
            <person name="Stock M."/>
            <person name="Klopp C."/>
            <person name="Guiguen Y."/>
            <person name="Cabau C."/>
            <person name="Parinello H."/>
            <person name="Santidrian Yebra-Pimentel E."/>
            <person name="Kuhl H."/>
            <person name="Dirks R.P."/>
            <person name="Guessner J."/>
            <person name="Wuertz S."/>
            <person name="Du K."/>
            <person name="Schartl M."/>
        </authorList>
    </citation>
    <scope>NUCLEOTIDE SEQUENCE</scope>
    <source>
        <strain evidence="1">STURGEONOMICS-FGT-2020</strain>
        <tissue evidence="1">Whole blood</tissue>
    </source>
</reference>
<evidence type="ECO:0000313" key="1">
    <source>
        <dbReference type="EMBL" id="KAK1174191.1"/>
    </source>
</evidence>
<keyword evidence="2" id="KW-1185">Reference proteome</keyword>
<sequence>MQLLLLALEQKAIYFICKPEGVSLSISFTVEDEVGLSLNLSTVALGTESLLSGSPLIFSAAPGHTET</sequence>
<organism evidence="1 2">
    <name type="scientific">Acipenser oxyrinchus oxyrinchus</name>
    <dbReference type="NCBI Taxonomy" id="40147"/>
    <lineage>
        <taxon>Eukaryota</taxon>
        <taxon>Metazoa</taxon>
        <taxon>Chordata</taxon>
        <taxon>Craniata</taxon>
        <taxon>Vertebrata</taxon>
        <taxon>Euteleostomi</taxon>
        <taxon>Actinopterygii</taxon>
        <taxon>Chondrostei</taxon>
        <taxon>Acipenseriformes</taxon>
        <taxon>Acipenseridae</taxon>
        <taxon>Acipenser</taxon>
    </lineage>
</organism>
<dbReference type="AlphaFoldDB" id="A0AAD8LT61"/>
<proteinExistence type="predicted"/>
<evidence type="ECO:0000313" key="2">
    <source>
        <dbReference type="Proteomes" id="UP001230051"/>
    </source>
</evidence>